<accession>A0A2P2Q501</accession>
<protein>
    <submittedName>
        <fullName evidence="1">Uncharacterized protein</fullName>
    </submittedName>
</protein>
<proteinExistence type="predicted"/>
<reference evidence="1" key="1">
    <citation type="submission" date="2018-02" db="EMBL/GenBank/DDBJ databases">
        <title>Rhizophora mucronata_Transcriptome.</title>
        <authorList>
            <person name="Meera S.P."/>
            <person name="Sreeshan A."/>
            <person name="Augustine A."/>
        </authorList>
    </citation>
    <scope>NUCLEOTIDE SEQUENCE</scope>
    <source>
        <tissue evidence="1">Leaf</tissue>
    </source>
</reference>
<dbReference type="EMBL" id="GGEC01081576">
    <property type="protein sequence ID" value="MBX62060.1"/>
    <property type="molecule type" value="Transcribed_RNA"/>
</dbReference>
<evidence type="ECO:0000313" key="1">
    <source>
        <dbReference type="EMBL" id="MBX62060.1"/>
    </source>
</evidence>
<dbReference type="AlphaFoldDB" id="A0A2P2Q501"/>
<organism evidence="1">
    <name type="scientific">Rhizophora mucronata</name>
    <name type="common">Asiatic mangrove</name>
    <dbReference type="NCBI Taxonomy" id="61149"/>
    <lineage>
        <taxon>Eukaryota</taxon>
        <taxon>Viridiplantae</taxon>
        <taxon>Streptophyta</taxon>
        <taxon>Embryophyta</taxon>
        <taxon>Tracheophyta</taxon>
        <taxon>Spermatophyta</taxon>
        <taxon>Magnoliopsida</taxon>
        <taxon>eudicotyledons</taxon>
        <taxon>Gunneridae</taxon>
        <taxon>Pentapetalae</taxon>
        <taxon>rosids</taxon>
        <taxon>fabids</taxon>
        <taxon>Malpighiales</taxon>
        <taxon>Rhizophoraceae</taxon>
        <taxon>Rhizophora</taxon>
    </lineage>
</organism>
<sequence length="23" mass="2629">MVMVTLRSLLAMPLFPADESPFY</sequence>
<name>A0A2P2Q501_RHIMU</name>